<reference evidence="1 2" key="1">
    <citation type="submission" date="2020-08" db="EMBL/GenBank/DDBJ databases">
        <title>Genomic Encyclopedia of Type Strains, Phase IV (KMG-IV): sequencing the most valuable type-strain genomes for metagenomic binning, comparative biology and taxonomic classification.</title>
        <authorList>
            <person name="Goeker M."/>
        </authorList>
    </citation>
    <scope>NUCLEOTIDE SEQUENCE [LARGE SCALE GENOMIC DNA]</scope>
    <source>
        <strain evidence="1 2">DSM 45615</strain>
    </source>
</reference>
<dbReference type="EMBL" id="JACHGN010000021">
    <property type="protein sequence ID" value="MBB5138103.1"/>
    <property type="molecule type" value="Genomic_DNA"/>
</dbReference>
<evidence type="ECO:0000313" key="1">
    <source>
        <dbReference type="EMBL" id="MBB5138103.1"/>
    </source>
</evidence>
<evidence type="ECO:0000313" key="2">
    <source>
        <dbReference type="Proteomes" id="UP000578449"/>
    </source>
</evidence>
<accession>A0A840PJL2</accession>
<dbReference type="AlphaFoldDB" id="A0A840PJL2"/>
<name>A0A840PJL2_9ACTN</name>
<proteinExistence type="predicted"/>
<dbReference type="Proteomes" id="UP000578449">
    <property type="component" value="Unassembled WGS sequence"/>
</dbReference>
<protein>
    <submittedName>
        <fullName evidence="1">Uncharacterized protein</fullName>
    </submittedName>
</protein>
<dbReference type="RefSeq" id="WP_185054974.1">
    <property type="nucleotide sequence ID" value="NZ_BAABIX010000030.1"/>
</dbReference>
<keyword evidence="2" id="KW-1185">Reference proteome</keyword>
<organism evidence="1 2">
    <name type="scientific">Thermocatellispora tengchongensis</name>
    <dbReference type="NCBI Taxonomy" id="1073253"/>
    <lineage>
        <taxon>Bacteria</taxon>
        <taxon>Bacillati</taxon>
        <taxon>Actinomycetota</taxon>
        <taxon>Actinomycetes</taxon>
        <taxon>Streptosporangiales</taxon>
        <taxon>Streptosporangiaceae</taxon>
        <taxon>Thermocatellispora</taxon>
    </lineage>
</organism>
<gene>
    <name evidence="1" type="ORF">HNP84_007856</name>
</gene>
<sequence length="160" mass="17172">MTVLTDRPAGAGAITPRDSISADLFVRLVARIAREQNIPIDHAERIMDQALAFLRVCAANPGARLTPSPQVDIGWHAFILYTAEYAGFCYAVAGRFIHHRPEDTPGERGPGAERLAATVEAMRAAGLPVDEDLWTCAGECGEGLCSQCYQGCADDPKTEG</sequence>
<comment type="caution">
    <text evidence="1">The sequence shown here is derived from an EMBL/GenBank/DDBJ whole genome shotgun (WGS) entry which is preliminary data.</text>
</comment>